<dbReference type="EMBL" id="MUAI01000011">
    <property type="protein sequence ID" value="OOR05983.1"/>
    <property type="molecule type" value="Genomic_DNA"/>
</dbReference>
<evidence type="ECO:0000313" key="8">
    <source>
        <dbReference type="Proteomes" id="UP000194131"/>
    </source>
</evidence>
<dbReference type="PANTHER" id="PTHR43630">
    <property type="entry name" value="POLY-BETA-1,6-N-ACETYL-D-GLUCOSAMINE SYNTHASE"/>
    <property type="match status" value="1"/>
</dbReference>
<dbReference type="GO" id="GO:0016740">
    <property type="term" value="F:transferase activity"/>
    <property type="evidence" value="ECO:0007669"/>
    <property type="project" value="UniProtKB-KW"/>
</dbReference>
<dbReference type="EMBL" id="MRWU01000012">
    <property type="protein sequence ID" value="OSX91121.1"/>
    <property type="molecule type" value="Genomic_DNA"/>
</dbReference>
<dbReference type="KEGG" id="bmyo:BG05_5039"/>
<dbReference type="Proteomes" id="UP000190696">
    <property type="component" value="Unassembled WGS sequence"/>
</dbReference>
<dbReference type="Proteomes" id="UP000596196">
    <property type="component" value="Chromosome"/>
</dbReference>
<feature type="domain" description="Glycosyltransferase 2-like" evidence="1">
    <location>
        <begin position="8"/>
        <end position="142"/>
    </location>
</feature>
<evidence type="ECO:0000313" key="3">
    <source>
        <dbReference type="EMBL" id="OOR05983.1"/>
    </source>
</evidence>
<accession>A0A084IXG4</accession>
<dbReference type="Proteomes" id="UP000194131">
    <property type="component" value="Unassembled WGS sequence"/>
</dbReference>
<dbReference type="SUPFAM" id="SSF48452">
    <property type="entry name" value="TPR-like"/>
    <property type="match status" value="1"/>
</dbReference>
<accession>A0A0B5SJ43</accession>
<protein>
    <submittedName>
        <fullName evidence="3">Glycosyl transferase</fullName>
    </submittedName>
    <submittedName>
        <fullName evidence="5">Glycosyltransferase family 2 protein</fullName>
    </submittedName>
</protein>
<evidence type="ECO:0000259" key="1">
    <source>
        <dbReference type="Pfam" id="PF00535"/>
    </source>
</evidence>
<dbReference type="CDD" id="cd02511">
    <property type="entry name" value="Beta4Glucosyltransferase"/>
    <property type="match status" value="1"/>
</dbReference>
<evidence type="ECO:0000313" key="6">
    <source>
        <dbReference type="Proteomes" id="UP000006976"/>
    </source>
</evidence>
<gene>
    <name evidence="3" type="ORF">BW900_15385</name>
    <name evidence="5" type="ORF">I6G81_04955</name>
    <name evidence="2" type="ORF">III_04490</name>
    <name evidence="4" type="ORF">S3E15_01152</name>
</gene>
<dbReference type="Pfam" id="PF00535">
    <property type="entry name" value="Glycos_transf_2"/>
    <property type="match status" value="1"/>
</dbReference>
<evidence type="ECO:0000313" key="7">
    <source>
        <dbReference type="Proteomes" id="UP000190696"/>
    </source>
</evidence>
<evidence type="ECO:0000313" key="5">
    <source>
        <dbReference type="EMBL" id="QQA16826.1"/>
    </source>
</evidence>
<dbReference type="SMART" id="SM00028">
    <property type="entry name" value="TPR"/>
    <property type="match status" value="3"/>
</dbReference>
<dbReference type="InterPro" id="IPR001173">
    <property type="entry name" value="Glyco_trans_2-like"/>
</dbReference>
<dbReference type="InterPro" id="IPR019734">
    <property type="entry name" value="TPR_rpt"/>
</dbReference>
<name>A0A084IXG4_BACMY</name>
<evidence type="ECO:0000313" key="9">
    <source>
        <dbReference type="Proteomes" id="UP000596196"/>
    </source>
</evidence>
<reference evidence="4 8" key="2">
    <citation type="submission" date="2016-12" db="EMBL/GenBank/DDBJ databases">
        <title>Genome Sequences of Twelve Sporeforming Bacillus Species Isolated from Foods.</title>
        <authorList>
            <person name="De Jong A."/>
            <person name="Holsappel S."/>
            <person name="Kuipers O.P."/>
        </authorList>
    </citation>
    <scope>NUCLEOTIDE SEQUENCE [LARGE SCALE GENOMIC DNA]</scope>
    <source>
        <strain evidence="4 8">S3E15</strain>
    </source>
</reference>
<reference evidence="5 9" key="4">
    <citation type="submission" date="2020-12" db="EMBL/GenBank/DDBJ databases">
        <title>FDA dAtabase for Regulatory Grade micrObial Sequences (FDA-ARGOS): Supporting development and validation of Infectious Disease Dx tests.</title>
        <authorList>
            <person name="Nelson B."/>
            <person name="Plummer A."/>
            <person name="Tallon L."/>
            <person name="Sadzewicz L."/>
            <person name="Zhao X."/>
            <person name="Boylan J."/>
            <person name="Ott S."/>
            <person name="Bowen H."/>
            <person name="Vavikolanu K."/>
            <person name="Mehta A."/>
            <person name="Aluvathingal J."/>
            <person name="Nadendla S."/>
            <person name="Myers T."/>
            <person name="Yan Y."/>
            <person name="Sichtig H."/>
        </authorList>
    </citation>
    <scope>NUCLEOTIDE SEQUENCE [LARGE SCALE GENOMIC DNA]</scope>
    <source>
        <strain evidence="5 9">FDAARGOS_924</strain>
    </source>
</reference>
<dbReference type="EMBL" id="AHEV01000030">
    <property type="protein sequence ID" value="EJR35331.1"/>
    <property type="molecule type" value="Genomic_DNA"/>
</dbReference>
<dbReference type="EMBL" id="CP065877">
    <property type="protein sequence ID" value="QQA16826.1"/>
    <property type="molecule type" value="Genomic_DNA"/>
</dbReference>
<evidence type="ECO:0000313" key="4">
    <source>
        <dbReference type="EMBL" id="OSX91121.1"/>
    </source>
</evidence>
<dbReference type="RefSeq" id="WP_002125520.1">
    <property type="nucleotide sequence ID" value="NZ_CM000719.1"/>
</dbReference>
<dbReference type="Gene3D" id="1.25.40.10">
    <property type="entry name" value="Tetratricopeptide repeat domain"/>
    <property type="match status" value="1"/>
</dbReference>
<proteinExistence type="predicted"/>
<keyword evidence="3" id="KW-0808">Transferase</keyword>
<reference evidence="3 7" key="3">
    <citation type="submission" date="2017-01" db="EMBL/GenBank/DDBJ databases">
        <title>Bacillus cereus isolates.</title>
        <authorList>
            <person name="Beno S.M."/>
        </authorList>
    </citation>
    <scope>NUCLEOTIDE SEQUENCE [LARGE SCALE GENOMIC DNA]</scope>
    <source>
        <strain evidence="3 7">FSL W7-1108</strain>
    </source>
</reference>
<dbReference type="Proteomes" id="UP000006976">
    <property type="component" value="Unassembled WGS sequence"/>
</dbReference>
<dbReference type="PANTHER" id="PTHR43630:SF2">
    <property type="entry name" value="GLYCOSYLTRANSFERASE"/>
    <property type="match status" value="1"/>
</dbReference>
<sequence>MENSITISLCMIVKDEEQTISKCLESVKSVVDEIIIVDTGSTDATKEIVKKYDAKVYDFQWIEDFSAARNFAFSKATKEYILWLDADDIIDTEDIKKLLQLKHTLDRSTDAVSMKYYLTFDIEGNPTHSLRRYRLVNRSKNFQWYGFVHEYLEVYGNLINSDVGVSHKKEKAYTNRNLKIYEKHLESGKEFSPRDVYYYANECKDHRLFDKAVKGYSRFLDEEKGWVEDNIQACLKRAECYLELGDLKKSIQSCLQSFTYDTPRGELCCHLGRVFLQQGEYSKAIYWYHAAIDGPRPKDSPFVREECHTWLPHIQLCICYDRIKEYEKAIYHNEQAALFIPNNPSIEYNRKYFDSLSEK</sequence>
<keyword evidence="9" id="KW-1185">Reference proteome</keyword>
<dbReference type="InterPro" id="IPR011990">
    <property type="entry name" value="TPR-like_helical_dom_sf"/>
</dbReference>
<dbReference type="Gene3D" id="3.90.550.10">
    <property type="entry name" value="Spore Coat Polysaccharide Biosynthesis Protein SpsA, Chain A"/>
    <property type="match status" value="1"/>
</dbReference>
<organism evidence="3 7">
    <name type="scientific">Bacillus mycoides</name>
    <dbReference type="NCBI Taxonomy" id="1405"/>
    <lineage>
        <taxon>Bacteria</taxon>
        <taxon>Bacillati</taxon>
        <taxon>Bacillota</taxon>
        <taxon>Bacilli</taxon>
        <taxon>Bacillales</taxon>
        <taxon>Bacillaceae</taxon>
        <taxon>Bacillus</taxon>
        <taxon>Bacillus cereus group</taxon>
    </lineage>
</organism>
<dbReference type="AlphaFoldDB" id="A0A084IXG4"/>
<dbReference type="InterPro" id="IPR029044">
    <property type="entry name" value="Nucleotide-diphossugar_trans"/>
</dbReference>
<accession>J8ICZ2</accession>
<dbReference type="SUPFAM" id="SSF53448">
    <property type="entry name" value="Nucleotide-diphospho-sugar transferases"/>
    <property type="match status" value="1"/>
</dbReference>
<reference evidence="2 6" key="1">
    <citation type="submission" date="2012-04" db="EMBL/GenBank/DDBJ databases">
        <title>The Genome Sequence of Bacillus cereus VD078.</title>
        <authorList>
            <consortium name="The Broad Institute Genome Sequencing Platform"/>
            <consortium name="The Broad Institute Genome Sequencing Center for Infectious Disease"/>
            <person name="Feldgarden M."/>
            <person name="Van der Auwera G.A."/>
            <person name="Mahillon J."/>
            <person name="Duprez V."/>
            <person name="Timmery S."/>
            <person name="Mattelet C."/>
            <person name="Dierick K."/>
            <person name="Sun M."/>
            <person name="Yu Z."/>
            <person name="Zhu L."/>
            <person name="Hu X."/>
            <person name="Shank E.B."/>
            <person name="Swiecicka I."/>
            <person name="Hansen B.M."/>
            <person name="Andrup L."/>
            <person name="Young S.K."/>
            <person name="Zeng Q."/>
            <person name="Gargeya S."/>
            <person name="Fitzgerald M."/>
            <person name="Haas B."/>
            <person name="Abouelleil A."/>
            <person name="Alvarado L."/>
            <person name="Arachchi H.M."/>
            <person name="Berlin A."/>
            <person name="Chapman S.B."/>
            <person name="Goldberg J."/>
            <person name="Griggs A."/>
            <person name="Gujja S."/>
            <person name="Hansen M."/>
            <person name="Howarth C."/>
            <person name="Imamovic A."/>
            <person name="Larimer J."/>
            <person name="McCowen C."/>
            <person name="Montmayeur A."/>
            <person name="Murphy C."/>
            <person name="Neiman D."/>
            <person name="Pearson M."/>
            <person name="Priest M."/>
            <person name="Roberts A."/>
            <person name="Saif S."/>
            <person name="Shea T."/>
            <person name="Sisk P."/>
            <person name="Sykes S."/>
            <person name="Wortman J."/>
            <person name="Nusbaum C."/>
            <person name="Birren B."/>
        </authorList>
    </citation>
    <scope>NUCLEOTIDE SEQUENCE [LARGE SCALE GENOMIC DNA]</scope>
    <source>
        <strain evidence="2 6">VD078</strain>
    </source>
</reference>
<evidence type="ECO:0000313" key="2">
    <source>
        <dbReference type="EMBL" id="EJR35331.1"/>
    </source>
</evidence>